<reference evidence="1 2" key="1">
    <citation type="submission" date="2021-10" db="EMBL/GenBank/DDBJ databases">
        <authorList>
            <person name="Grouzdev D.S."/>
            <person name="Pantiukh K.S."/>
            <person name="Krutkina M.S."/>
        </authorList>
    </citation>
    <scope>NUCLEOTIDE SEQUENCE [LARGE SCALE GENOMIC DNA]</scope>
    <source>
        <strain evidence="1 2">Z-7514</strain>
    </source>
</reference>
<protein>
    <submittedName>
        <fullName evidence="1">Triphosphoribosyl-dephospho-CoA synthase</fullName>
    </submittedName>
</protein>
<sequence length="303" mass="34608">MRLTDQGVAQALQIACLLEASTPKPGNVSPNKEFEDLNYRDFLYSSAAIFPAFLKLEQKSVGEIIYQAIYETHSFIESNTNLGIVLLCSPLAYAYAQLRAKNEIEKFQQNELIKELRKELNLVLNNLDQKDAEYCYKAINYSKAGNLKEVDQADLSEKPKITLLKAMQLAEKRDNIAFEYANNYSITFDYAYPHFQKYSRIYNKIDKIIIMTFLEILAEYPDSLIARKHGDKKAAEISAAAKKVLKSINSGQADFWQKIDDFDQKLRAEKYKVNPGTTADLITAVIFLAILISGKELIKRWED</sequence>
<dbReference type="Proteomes" id="UP001199296">
    <property type="component" value="Unassembled WGS sequence"/>
</dbReference>
<accession>A0AAW4WXM9</accession>
<dbReference type="InterPro" id="IPR002736">
    <property type="entry name" value="CitG"/>
</dbReference>
<dbReference type="GO" id="GO:0005524">
    <property type="term" value="F:ATP binding"/>
    <property type="evidence" value="ECO:0007669"/>
    <property type="project" value="InterPro"/>
</dbReference>
<dbReference type="Pfam" id="PF01874">
    <property type="entry name" value="CitG"/>
    <property type="match status" value="1"/>
</dbReference>
<organism evidence="1 2">
    <name type="scientific">Halanaerobium polyolivorans</name>
    <dbReference type="NCBI Taxonomy" id="2886943"/>
    <lineage>
        <taxon>Bacteria</taxon>
        <taxon>Bacillati</taxon>
        <taxon>Bacillota</taxon>
        <taxon>Clostridia</taxon>
        <taxon>Halanaerobiales</taxon>
        <taxon>Halanaerobiaceae</taxon>
        <taxon>Halanaerobium</taxon>
    </lineage>
</organism>
<dbReference type="PANTHER" id="PTHR42280:SF1">
    <property type="entry name" value="CITG FAMILY PROTEIN"/>
    <property type="match status" value="1"/>
</dbReference>
<keyword evidence="2" id="KW-1185">Reference proteome</keyword>
<dbReference type="Gene3D" id="1.10.4200.10">
    <property type="entry name" value="Triphosphoribosyl-dephospho-CoA protein"/>
    <property type="match status" value="1"/>
</dbReference>
<gene>
    <name evidence="1" type="ORF">LJ207_02090</name>
</gene>
<dbReference type="AlphaFoldDB" id="A0AAW4WXM9"/>
<proteinExistence type="predicted"/>
<dbReference type="EMBL" id="JAJFAT010000002">
    <property type="protein sequence ID" value="MCC3144107.1"/>
    <property type="molecule type" value="Genomic_DNA"/>
</dbReference>
<dbReference type="GO" id="GO:0046917">
    <property type="term" value="F:triphosphoribosyl-dephospho-CoA synthase activity"/>
    <property type="evidence" value="ECO:0007669"/>
    <property type="project" value="InterPro"/>
</dbReference>
<evidence type="ECO:0000313" key="1">
    <source>
        <dbReference type="EMBL" id="MCC3144107.1"/>
    </source>
</evidence>
<dbReference type="RefSeq" id="WP_229343634.1">
    <property type="nucleotide sequence ID" value="NZ_JAJFAT010000002.1"/>
</dbReference>
<evidence type="ECO:0000313" key="2">
    <source>
        <dbReference type="Proteomes" id="UP001199296"/>
    </source>
</evidence>
<dbReference type="PANTHER" id="PTHR42280">
    <property type="entry name" value="CITG FAMILY PROTEIN"/>
    <property type="match status" value="1"/>
</dbReference>
<comment type="caution">
    <text evidence="1">The sequence shown here is derived from an EMBL/GenBank/DDBJ whole genome shotgun (WGS) entry which is preliminary data.</text>
</comment>
<name>A0AAW4WXM9_9FIRM</name>